<dbReference type="EMBL" id="JYDH01000003">
    <property type="protein sequence ID" value="KRY42617.1"/>
    <property type="molecule type" value="Genomic_DNA"/>
</dbReference>
<dbReference type="Pfam" id="PF13976">
    <property type="entry name" value="gag_pre-integrs"/>
    <property type="match status" value="1"/>
</dbReference>
<evidence type="ECO:0000313" key="6">
    <source>
        <dbReference type="EMBL" id="KRY42617.1"/>
    </source>
</evidence>
<dbReference type="InterPro" id="IPR054722">
    <property type="entry name" value="PolX-like_BBD"/>
</dbReference>
<dbReference type="Pfam" id="PF07727">
    <property type="entry name" value="RVT_2"/>
    <property type="match status" value="1"/>
</dbReference>
<dbReference type="CDD" id="cd09272">
    <property type="entry name" value="RNase_HI_RT_Ty1"/>
    <property type="match status" value="1"/>
</dbReference>
<evidence type="ECO:0000256" key="1">
    <source>
        <dbReference type="ARBA" id="ARBA00022750"/>
    </source>
</evidence>
<keyword evidence="7" id="KW-1185">Reference proteome</keyword>
<dbReference type="InterPro" id="IPR013103">
    <property type="entry name" value="RVT_2"/>
</dbReference>
<feature type="domain" description="Retrovirus-related Pol polyprotein from transposon TNT 1-94-like beta-barrel" evidence="5">
    <location>
        <begin position="203"/>
        <end position="287"/>
    </location>
</feature>
<dbReference type="GO" id="GO:0004190">
    <property type="term" value="F:aspartic-type endopeptidase activity"/>
    <property type="evidence" value="ECO:0007669"/>
    <property type="project" value="UniProtKB-KW"/>
</dbReference>
<proteinExistence type="predicted"/>
<sequence>MPSGKRETERKGNAPVNTGPSPNSDGRTNNTVEEADEHARGSGPDCLDVVSGETICPPKDESEIKAWKKRDALARSIISRLLDDFHHAFIRSCKTSKEMMNCIVRIKEQATCLPSDFDSFRQSCRLSAPKTVTLSDLTSQLLSCESDQLCRSMQAVSIGEALVGKRTTSKEPNENSKKGNTECWNCKKKEDIRNIRQEPNDGWLADSGAFKHITRNRHWFSTLEIIEPQGVRIGNDKMIYAVGIGTIDVEVFNGKQWIASVLNDVLYVPEFGSSCLFSLGAAAARGYKIMIDNYNIRLVMNNRTELTTPRCLQCSQKGKHSFELWHQRLGHISVEKIKTMMQRNLVDGLRGTAEEKFFCEGVFDDTNKHRVDKVTDVKFNESLQKRLVLIDGEEDSWMQTADKDEDDFLEEDITDDKTEKRGPGRPSGSRNKIKVISNPRKMELRSKSTDRTAVLAAADPLTEEEALEGANAEKWKEAILEEISALHMNNTWILTDLPADRKTVQYGEVSKYKARLVAKGYSQRAEIDYFETFAPVVLYESVRTLLAIAADEDLEILQFDVKTAFLHGKIDEIIFMEQPPCFNDGSGRVCKLQRALYGLKQAPRAWNKRLNDFLLTLNLQRAAADSCLYVSAPGAECRIVLRLYVDDGLLCCWSLTVLKELVKKLDAEFEITIGVPSNFVGLEIYRDRSKSTIAIGQKNYIKRVLLKFKMGSLSKVALFAENPGLSHWKAVKRIFRYINGTKYLKLVYCSNLNRDKIGIPSMENQHQLIAFCDSDWAGDADNRRSTVGYIMTFCNGPVAWSSRVQKTIALSTHDRRRSVEAEYMALTEGVKEVKWIRQLLMDLGRNQVIPTLLFSDNQGAAFLTKNPQHHRWTKHIDIRYHFIRTEQEQGVVSVEYTPSDKQPADMLTYLLSDPRHLKCRL</sequence>
<organism evidence="6 7">
    <name type="scientific">Trichinella spiralis</name>
    <name type="common">Trichina worm</name>
    <dbReference type="NCBI Taxonomy" id="6334"/>
    <lineage>
        <taxon>Eukaryota</taxon>
        <taxon>Metazoa</taxon>
        <taxon>Ecdysozoa</taxon>
        <taxon>Nematoda</taxon>
        <taxon>Enoplea</taxon>
        <taxon>Dorylaimia</taxon>
        <taxon>Trichinellida</taxon>
        <taxon>Trichinellidae</taxon>
        <taxon>Trichinella</taxon>
    </lineage>
</organism>
<dbReference type="eggNOG" id="KOG0017">
    <property type="taxonomic scope" value="Eukaryota"/>
</dbReference>
<dbReference type="Pfam" id="PF14223">
    <property type="entry name" value="Retrotran_gag_2"/>
    <property type="match status" value="1"/>
</dbReference>
<gene>
    <name evidence="6" type="ORF">T01_1807</name>
</gene>
<feature type="compositionally biased region" description="Acidic residues" evidence="2">
    <location>
        <begin position="403"/>
        <end position="414"/>
    </location>
</feature>
<feature type="domain" description="Reverse transcriptase Ty1/copia-type" evidence="3">
    <location>
        <begin position="490"/>
        <end position="713"/>
    </location>
</feature>
<feature type="compositionally biased region" description="Basic and acidic residues" evidence="2">
    <location>
        <begin position="1"/>
        <end position="12"/>
    </location>
</feature>
<dbReference type="Proteomes" id="UP000054776">
    <property type="component" value="Unassembled WGS sequence"/>
</dbReference>
<dbReference type="OrthoDB" id="8033884at2759"/>
<dbReference type="SUPFAM" id="SSF56672">
    <property type="entry name" value="DNA/RNA polymerases"/>
    <property type="match status" value="1"/>
</dbReference>
<name>A0A0V1BZU9_TRISP</name>
<keyword evidence="1" id="KW-0645">Protease</keyword>
<reference evidence="6 7" key="1">
    <citation type="submission" date="2015-01" db="EMBL/GenBank/DDBJ databases">
        <title>Evolution of Trichinella species and genotypes.</title>
        <authorList>
            <person name="Korhonen P.K."/>
            <person name="Edoardo P."/>
            <person name="Giuseppe L.R."/>
            <person name="Gasser R.B."/>
        </authorList>
    </citation>
    <scope>NUCLEOTIDE SEQUENCE [LARGE SCALE GENOMIC DNA]</scope>
    <source>
        <strain evidence="6">ISS3</strain>
    </source>
</reference>
<feature type="region of interest" description="Disordered" evidence="2">
    <location>
        <begin position="400"/>
        <end position="433"/>
    </location>
</feature>
<feature type="domain" description="GAG-pre-integrase" evidence="4">
    <location>
        <begin position="307"/>
        <end position="360"/>
    </location>
</feature>
<dbReference type="AlphaFoldDB" id="A0A0V1BZU9"/>
<comment type="caution">
    <text evidence="6">The sequence shown here is derived from an EMBL/GenBank/DDBJ whole genome shotgun (WGS) entry which is preliminary data.</text>
</comment>
<dbReference type="PANTHER" id="PTHR11439">
    <property type="entry name" value="GAG-POL-RELATED RETROTRANSPOSON"/>
    <property type="match status" value="1"/>
</dbReference>
<dbReference type="InterPro" id="IPR043502">
    <property type="entry name" value="DNA/RNA_pol_sf"/>
</dbReference>
<dbReference type="InParanoid" id="A0A0V1BZU9"/>
<dbReference type="STRING" id="6334.A0A0V1BZU9"/>
<evidence type="ECO:0000259" key="3">
    <source>
        <dbReference type="Pfam" id="PF07727"/>
    </source>
</evidence>
<evidence type="ECO:0000259" key="4">
    <source>
        <dbReference type="Pfam" id="PF13976"/>
    </source>
</evidence>
<feature type="compositionally biased region" description="Polar residues" evidence="2">
    <location>
        <begin position="15"/>
        <end position="32"/>
    </location>
</feature>
<keyword evidence="1" id="KW-0378">Hydrolase</keyword>
<evidence type="ECO:0000313" key="7">
    <source>
        <dbReference type="Proteomes" id="UP000054776"/>
    </source>
</evidence>
<evidence type="ECO:0000259" key="5">
    <source>
        <dbReference type="Pfam" id="PF22936"/>
    </source>
</evidence>
<accession>A0A0V1BZU9</accession>
<dbReference type="InterPro" id="IPR025724">
    <property type="entry name" value="GAG-pre-integrase_dom"/>
</dbReference>
<protein>
    <submittedName>
        <fullName evidence="6">Retrovirus-related Pol polyprotein from transposon TNT 1-94</fullName>
    </submittedName>
</protein>
<keyword evidence="1" id="KW-0064">Aspartyl protease</keyword>
<feature type="region of interest" description="Disordered" evidence="2">
    <location>
        <begin position="1"/>
        <end position="44"/>
    </location>
</feature>
<evidence type="ECO:0000256" key="2">
    <source>
        <dbReference type="SAM" id="MobiDB-lite"/>
    </source>
</evidence>
<dbReference type="PANTHER" id="PTHR11439:SF483">
    <property type="entry name" value="PEPTIDE SYNTHASE GLIP-LIKE, PUTATIVE (AFU_ORTHOLOGUE AFUA_3G12920)-RELATED"/>
    <property type="match status" value="1"/>
</dbReference>
<dbReference type="Pfam" id="PF22936">
    <property type="entry name" value="Pol_BBD"/>
    <property type="match status" value="1"/>
</dbReference>